<accession>A0A0B6ZD83</accession>
<feature type="region of interest" description="Disordered" evidence="1">
    <location>
        <begin position="199"/>
        <end position="220"/>
    </location>
</feature>
<feature type="region of interest" description="Disordered" evidence="1">
    <location>
        <begin position="114"/>
        <end position="137"/>
    </location>
</feature>
<feature type="compositionally biased region" description="Low complexity" evidence="1">
    <location>
        <begin position="549"/>
        <end position="565"/>
    </location>
</feature>
<name>A0A0B6ZD83_9EUPU</name>
<feature type="region of interest" description="Disordered" evidence="1">
    <location>
        <begin position="402"/>
        <end position="510"/>
    </location>
</feature>
<feature type="compositionally biased region" description="Polar residues" evidence="1">
    <location>
        <begin position="114"/>
        <end position="131"/>
    </location>
</feature>
<evidence type="ECO:0000313" key="2">
    <source>
        <dbReference type="EMBL" id="CEK66483.1"/>
    </source>
</evidence>
<dbReference type="AlphaFoldDB" id="A0A0B6ZD83"/>
<gene>
    <name evidence="2" type="primary">ORF59026</name>
</gene>
<dbReference type="EMBL" id="HACG01019618">
    <property type="protein sequence ID" value="CEK66483.1"/>
    <property type="molecule type" value="Transcribed_RNA"/>
</dbReference>
<protein>
    <submittedName>
        <fullName evidence="2">Uncharacterized protein</fullName>
    </submittedName>
</protein>
<feature type="region of interest" description="Disordered" evidence="1">
    <location>
        <begin position="1"/>
        <end position="27"/>
    </location>
</feature>
<feature type="compositionally biased region" description="Basic and acidic residues" evidence="1">
    <location>
        <begin position="411"/>
        <end position="433"/>
    </location>
</feature>
<sequence>DDEDDDEGNDQSNSTSDDSDYDADDYNEKNVAFLRALSQPDMDENSVDFIVQDFDNVLNADENDVDEETMSADNDVEHAILWSDNDLIITGGVNGAVAGASSLTVGEDAININTENRMSKGSNNLSQPPSSQKKDDEASLLQFLELHSSERTNTWSDLHEALILHRNNADASGDSARWTNNWLEGLELDKPFSNSDKSVVHPSSCSSTNTDGIGAGTGTSGRGLRGAVSLLSMMDRNSGVGGPVVSSAVSGDDIRGTGHGGAGSPLSDRCEHTGCDRTTSNRKSTEDVLEHFHQRFTELAASTFAAANAAVTNESEARKYRIGKRPKYTLQAIVQPLRNSLESTPRPDHCLLDSPNSQVSGDPFNHNRHNHSAVSANVTELDSSLDELMTLEEYDINCSSLDLPALPPRVMKAETDSERKPRRRESKDKEKSPKRGTSLSSSSSKKDTTHNNLQTWTFNFLKHNKEDKKDKDKIPSAAKPPASKGICGSHNSNNNSSNVTNNNIPTASLTGGTHGGSGVIADVVASSSVGGPIQEISTVPIVCNTTISSTCSGGSSSSSSSTSSGIVEFTSQVSSKDRSGSPDDSSIV</sequence>
<evidence type="ECO:0000256" key="1">
    <source>
        <dbReference type="SAM" id="MobiDB-lite"/>
    </source>
</evidence>
<feature type="region of interest" description="Disordered" evidence="1">
    <location>
        <begin position="549"/>
        <end position="588"/>
    </location>
</feature>
<feature type="compositionally biased region" description="Low complexity" evidence="1">
    <location>
        <begin position="489"/>
        <end position="503"/>
    </location>
</feature>
<organism evidence="2">
    <name type="scientific">Arion vulgaris</name>
    <dbReference type="NCBI Taxonomy" id="1028688"/>
    <lineage>
        <taxon>Eukaryota</taxon>
        <taxon>Metazoa</taxon>
        <taxon>Spiralia</taxon>
        <taxon>Lophotrochozoa</taxon>
        <taxon>Mollusca</taxon>
        <taxon>Gastropoda</taxon>
        <taxon>Heterobranchia</taxon>
        <taxon>Euthyneura</taxon>
        <taxon>Panpulmonata</taxon>
        <taxon>Eupulmonata</taxon>
        <taxon>Stylommatophora</taxon>
        <taxon>Helicina</taxon>
        <taxon>Arionoidea</taxon>
        <taxon>Arionidae</taxon>
        <taxon>Arion</taxon>
    </lineage>
</organism>
<feature type="compositionally biased region" description="Polar residues" evidence="1">
    <location>
        <begin position="199"/>
        <end position="211"/>
    </location>
</feature>
<feature type="non-terminal residue" evidence="2">
    <location>
        <position position="1"/>
    </location>
</feature>
<reference evidence="2" key="1">
    <citation type="submission" date="2014-12" db="EMBL/GenBank/DDBJ databases">
        <title>Insight into the proteome of Arion vulgaris.</title>
        <authorList>
            <person name="Aradska J."/>
            <person name="Bulat T."/>
            <person name="Smidak R."/>
            <person name="Sarate P."/>
            <person name="Gangsoo J."/>
            <person name="Sialana F."/>
            <person name="Bilban M."/>
            <person name="Lubec G."/>
        </authorList>
    </citation>
    <scope>NUCLEOTIDE SEQUENCE</scope>
    <source>
        <tissue evidence="2">Skin</tissue>
    </source>
</reference>
<proteinExistence type="predicted"/>
<feature type="compositionally biased region" description="Basic and acidic residues" evidence="1">
    <location>
        <begin position="463"/>
        <end position="474"/>
    </location>
</feature>